<dbReference type="EMBL" id="LWLG01000008">
    <property type="protein sequence ID" value="OAQ20640.1"/>
    <property type="molecule type" value="Genomic_DNA"/>
</dbReference>
<reference evidence="1 2" key="1">
    <citation type="submission" date="2016-04" db="EMBL/GenBank/DDBJ databases">
        <title>Genome analysis of Thermosulfurimonas dismutans, the first thermophilic sulfur-disproportionating bacterium of the phylum Thermodesulfobacteria.</title>
        <authorList>
            <person name="Mardanov A.V."/>
            <person name="Beletsky A.V."/>
            <person name="Kadnikov V.V."/>
            <person name="Slobodkin A.I."/>
            <person name="Ravin N.V."/>
        </authorList>
    </citation>
    <scope>NUCLEOTIDE SEQUENCE [LARGE SCALE GENOMIC DNA]</scope>
    <source>
        <strain evidence="1 2">S95</strain>
    </source>
</reference>
<protein>
    <submittedName>
        <fullName evidence="1">Uncharacterized protein</fullName>
    </submittedName>
</protein>
<accession>A0A179D3I4</accession>
<evidence type="ECO:0000313" key="2">
    <source>
        <dbReference type="Proteomes" id="UP000078390"/>
    </source>
</evidence>
<dbReference type="Proteomes" id="UP000078390">
    <property type="component" value="Unassembled WGS sequence"/>
</dbReference>
<evidence type="ECO:0000313" key="1">
    <source>
        <dbReference type="EMBL" id="OAQ20640.1"/>
    </source>
</evidence>
<gene>
    <name evidence="1" type="ORF">TDIS_1255</name>
</gene>
<dbReference type="STRING" id="999894.TDIS_1255"/>
<sequence length="73" mass="8481">MFAEFKILYLNQTNSCSADTTALEKQIDRLVCKLYNLTPKEIGLIEKNVFLKHICFKKDNIQKCKLLERGEGE</sequence>
<name>A0A179D3I4_9BACT</name>
<proteinExistence type="predicted"/>
<keyword evidence="2" id="KW-1185">Reference proteome</keyword>
<organism evidence="1 2">
    <name type="scientific">Thermosulfurimonas dismutans</name>
    <dbReference type="NCBI Taxonomy" id="999894"/>
    <lineage>
        <taxon>Bacteria</taxon>
        <taxon>Pseudomonadati</taxon>
        <taxon>Thermodesulfobacteriota</taxon>
        <taxon>Thermodesulfobacteria</taxon>
        <taxon>Thermodesulfobacteriales</taxon>
        <taxon>Thermodesulfobacteriaceae</taxon>
        <taxon>Thermosulfurimonas</taxon>
    </lineage>
</organism>
<dbReference type="AlphaFoldDB" id="A0A179D3I4"/>
<comment type="caution">
    <text evidence="1">The sequence shown here is derived from an EMBL/GenBank/DDBJ whole genome shotgun (WGS) entry which is preliminary data.</text>
</comment>